<evidence type="ECO:0000256" key="6">
    <source>
        <dbReference type="ARBA" id="ARBA00022840"/>
    </source>
</evidence>
<evidence type="ECO:0000256" key="7">
    <source>
        <dbReference type="ARBA" id="ARBA00047899"/>
    </source>
</evidence>
<dbReference type="PANTHER" id="PTHR47634:SF9">
    <property type="entry name" value="PROTEIN KINASE DOMAIN-CONTAINING PROTEIN-RELATED"/>
    <property type="match status" value="1"/>
</dbReference>
<evidence type="ECO:0000256" key="8">
    <source>
        <dbReference type="ARBA" id="ARBA00048679"/>
    </source>
</evidence>
<organism evidence="10 11">
    <name type="scientific">Somion occarium</name>
    <dbReference type="NCBI Taxonomy" id="3059160"/>
    <lineage>
        <taxon>Eukaryota</taxon>
        <taxon>Fungi</taxon>
        <taxon>Dikarya</taxon>
        <taxon>Basidiomycota</taxon>
        <taxon>Agaricomycotina</taxon>
        <taxon>Agaricomycetes</taxon>
        <taxon>Polyporales</taxon>
        <taxon>Cerrenaceae</taxon>
        <taxon>Somion</taxon>
    </lineage>
</organism>
<reference evidence="11" key="1">
    <citation type="submission" date="2024-04" db="EMBL/GenBank/DDBJ databases">
        <authorList>
            <person name="Shaw F."/>
            <person name="Minotto A."/>
        </authorList>
    </citation>
    <scope>NUCLEOTIDE SEQUENCE [LARGE SCALE GENOMIC DNA]</scope>
</reference>
<sequence length="422" mass="47844">MVSPHLDEVLPVNPGHTRLNDRYQVIRKLGTGVFSETWLVEDERREYVVGFSTDVLDLTILRFGKYHAAKILTLDATQRHGTGEMQELQFLRKIAEHSDDVENLPILEDDFIVHGPRGDHLCFIMIPLCSDVSSFRRSSPTKALPVYFVKNIISLVLEGLDYLHGLDIVHTGRRSCSVMCTQFWTFMLADVKLDNLLFSGIGDKQVEERIGEPLAVEGEYEVDGITYPLCRPQPLPHGFTWKDSPHEAERILVTLTDLGQAQCAGQTPTVDEFSAPSLRAPELILRSSFGPKIDIWAVGCITFELLTGHWLFNPVDGEPEWTIEDDHLAKMMELTGECFTPETLKYAQRREEFFDDNGRLLRIDQLIPVSLEAALSNYKLLDPADVDSAAAFIRSCLCLDPFQRPTARELMLSPWLRDAFYC</sequence>
<evidence type="ECO:0000313" key="11">
    <source>
        <dbReference type="Proteomes" id="UP001497453"/>
    </source>
</evidence>
<gene>
    <name evidence="10" type="ORF">GFSPODELE1_LOCUS5635</name>
</gene>
<keyword evidence="11" id="KW-1185">Reference proteome</keyword>
<dbReference type="Gene3D" id="1.10.510.10">
    <property type="entry name" value="Transferase(Phosphotransferase) domain 1"/>
    <property type="match status" value="1"/>
</dbReference>
<comment type="catalytic activity">
    <reaction evidence="8">
        <text>L-seryl-[protein] + ATP = O-phospho-L-seryl-[protein] + ADP + H(+)</text>
        <dbReference type="Rhea" id="RHEA:17989"/>
        <dbReference type="Rhea" id="RHEA-COMP:9863"/>
        <dbReference type="Rhea" id="RHEA-COMP:11604"/>
        <dbReference type="ChEBI" id="CHEBI:15378"/>
        <dbReference type="ChEBI" id="CHEBI:29999"/>
        <dbReference type="ChEBI" id="CHEBI:30616"/>
        <dbReference type="ChEBI" id="CHEBI:83421"/>
        <dbReference type="ChEBI" id="CHEBI:456216"/>
        <dbReference type="EC" id="2.7.11.1"/>
    </reaction>
</comment>
<evidence type="ECO:0000256" key="1">
    <source>
        <dbReference type="ARBA" id="ARBA00012513"/>
    </source>
</evidence>
<dbReference type="SMART" id="SM00220">
    <property type="entry name" value="S_TKc"/>
    <property type="match status" value="1"/>
</dbReference>
<dbReference type="SUPFAM" id="SSF56112">
    <property type="entry name" value="Protein kinase-like (PK-like)"/>
    <property type="match status" value="1"/>
</dbReference>
<evidence type="ECO:0000259" key="9">
    <source>
        <dbReference type="PROSITE" id="PS50011"/>
    </source>
</evidence>
<evidence type="ECO:0000256" key="3">
    <source>
        <dbReference type="ARBA" id="ARBA00022679"/>
    </source>
</evidence>
<accession>A0ABP1DDH7</accession>
<keyword evidence="3" id="KW-0808">Transferase</keyword>
<dbReference type="Proteomes" id="UP001497453">
    <property type="component" value="Chromosome 4"/>
</dbReference>
<dbReference type="Pfam" id="PF00069">
    <property type="entry name" value="Pkinase"/>
    <property type="match status" value="1"/>
</dbReference>
<keyword evidence="6" id="KW-0067">ATP-binding</keyword>
<dbReference type="EC" id="2.7.11.1" evidence="1"/>
<evidence type="ECO:0000313" key="10">
    <source>
        <dbReference type="EMBL" id="CAL1705896.1"/>
    </source>
</evidence>
<dbReference type="InterPro" id="IPR000719">
    <property type="entry name" value="Prot_kinase_dom"/>
</dbReference>
<dbReference type="InterPro" id="IPR011009">
    <property type="entry name" value="Kinase-like_dom_sf"/>
</dbReference>
<keyword evidence="4" id="KW-0547">Nucleotide-binding</keyword>
<name>A0ABP1DDH7_9APHY</name>
<dbReference type="EMBL" id="OZ037947">
    <property type="protein sequence ID" value="CAL1705896.1"/>
    <property type="molecule type" value="Genomic_DNA"/>
</dbReference>
<keyword evidence="2" id="KW-0723">Serine/threonine-protein kinase</keyword>
<protein>
    <recommendedName>
        <fullName evidence="1">non-specific serine/threonine protein kinase</fullName>
        <ecNumber evidence="1">2.7.11.1</ecNumber>
    </recommendedName>
</protein>
<keyword evidence="5" id="KW-0418">Kinase</keyword>
<feature type="domain" description="Protein kinase" evidence="9">
    <location>
        <begin position="23"/>
        <end position="416"/>
    </location>
</feature>
<dbReference type="PROSITE" id="PS50011">
    <property type="entry name" value="PROTEIN_KINASE_DOM"/>
    <property type="match status" value="1"/>
</dbReference>
<evidence type="ECO:0000256" key="4">
    <source>
        <dbReference type="ARBA" id="ARBA00022741"/>
    </source>
</evidence>
<proteinExistence type="predicted"/>
<dbReference type="InterPro" id="IPR051334">
    <property type="entry name" value="SRPK"/>
</dbReference>
<dbReference type="PANTHER" id="PTHR47634">
    <property type="entry name" value="PROTEIN KINASE DOMAIN-CONTAINING PROTEIN-RELATED"/>
    <property type="match status" value="1"/>
</dbReference>
<evidence type="ECO:0000256" key="2">
    <source>
        <dbReference type="ARBA" id="ARBA00022527"/>
    </source>
</evidence>
<evidence type="ECO:0000256" key="5">
    <source>
        <dbReference type="ARBA" id="ARBA00022777"/>
    </source>
</evidence>
<dbReference type="Gene3D" id="3.30.200.20">
    <property type="entry name" value="Phosphorylase Kinase, domain 1"/>
    <property type="match status" value="1"/>
</dbReference>
<comment type="catalytic activity">
    <reaction evidence="7">
        <text>L-threonyl-[protein] + ATP = O-phospho-L-threonyl-[protein] + ADP + H(+)</text>
        <dbReference type="Rhea" id="RHEA:46608"/>
        <dbReference type="Rhea" id="RHEA-COMP:11060"/>
        <dbReference type="Rhea" id="RHEA-COMP:11605"/>
        <dbReference type="ChEBI" id="CHEBI:15378"/>
        <dbReference type="ChEBI" id="CHEBI:30013"/>
        <dbReference type="ChEBI" id="CHEBI:30616"/>
        <dbReference type="ChEBI" id="CHEBI:61977"/>
        <dbReference type="ChEBI" id="CHEBI:456216"/>
        <dbReference type="EC" id="2.7.11.1"/>
    </reaction>
</comment>